<dbReference type="PROSITE" id="PS51144">
    <property type="entry name" value="ALPHA_CA_2"/>
    <property type="match status" value="1"/>
</dbReference>
<evidence type="ECO:0000313" key="10">
    <source>
        <dbReference type="Proteomes" id="UP000484255"/>
    </source>
</evidence>
<dbReference type="GO" id="GO:0004089">
    <property type="term" value="F:carbonate dehydratase activity"/>
    <property type="evidence" value="ECO:0007669"/>
    <property type="project" value="UniProtKB-EC"/>
</dbReference>
<dbReference type="InterPro" id="IPR036398">
    <property type="entry name" value="CA_dom_sf"/>
</dbReference>
<dbReference type="PANTHER" id="PTHR18952:SF265">
    <property type="entry name" value="CARBONIC ANHYDRASE"/>
    <property type="match status" value="1"/>
</dbReference>
<dbReference type="EC" id="4.2.1.1" evidence="2"/>
<protein>
    <recommendedName>
        <fullName evidence="2">carbonic anhydrase</fullName>
        <ecNumber evidence="2">4.2.1.1</ecNumber>
    </recommendedName>
</protein>
<dbReference type="EMBL" id="JAAGOH010000016">
    <property type="protein sequence ID" value="NDY92273.1"/>
    <property type="molecule type" value="Genomic_DNA"/>
</dbReference>
<dbReference type="Gene3D" id="3.10.200.10">
    <property type="entry name" value="Alpha carbonic anhydrase"/>
    <property type="match status" value="1"/>
</dbReference>
<comment type="caution">
    <text evidence="9">The sequence shown here is derived from an EMBL/GenBank/DDBJ whole genome shotgun (WGS) entry which is preliminary data.</text>
</comment>
<evidence type="ECO:0000256" key="1">
    <source>
        <dbReference type="ARBA" id="ARBA00010718"/>
    </source>
</evidence>
<evidence type="ECO:0000313" key="9">
    <source>
        <dbReference type="EMBL" id="NDY92273.1"/>
    </source>
</evidence>
<evidence type="ECO:0000256" key="5">
    <source>
        <dbReference type="ARBA" id="ARBA00023239"/>
    </source>
</evidence>
<dbReference type="InterPro" id="IPR041891">
    <property type="entry name" value="Alpha_CA_prokaryot-like"/>
</dbReference>
<dbReference type="SMART" id="SM01057">
    <property type="entry name" value="Carb_anhydrase"/>
    <property type="match status" value="1"/>
</dbReference>
<keyword evidence="10" id="KW-1185">Reference proteome</keyword>
<proteinExistence type="inferred from homology"/>
<accession>A0A7C9PHQ3</accession>
<dbReference type="InterPro" id="IPR023561">
    <property type="entry name" value="Carbonic_anhydrase_a-class"/>
</dbReference>
<dbReference type="AlphaFoldDB" id="A0A7C9PHQ3"/>
<name>A0A7C9PHQ3_9BURK</name>
<evidence type="ECO:0000256" key="3">
    <source>
        <dbReference type="ARBA" id="ARBA00022723"/>
    </source>
</evidence>
<dbReference type="Proteomes" id="UP000484255">
    <property type="component" value="Unassembled WGS sequence"/>
</dbReference>
<feature type="compositionally biased region" description="Low complexity" evidence="7">
    <location>
        <begin position="114"/>
        <end position="137"/>
    </location>
</feature>
<dbReference type="GO" id="GO:0008270">
    <property type="term" value="F:zinc ion binding"/>
    <property type="evidence" value="ECO:0007669"/>
    <property type="project" value="InterPro"/>
</dbReference>
<sequence>MSQPRCHPHVRLPTLAAAPVCSGAPRSRLRRSAPVLAVGGLLLALAASAGASETAPARTPAAAKPAAAAAASADAPAAPAGAEGLEGVKRKLAERLGATTETGRSTGLRITNKAADAPPARSPARPAAAPAAAAHAATEAHHTPHWGYEGAWGPQAWGQIKPEFALCAQGRRQSPIDIRGGIAVELPPIQFDYRPTGFQVLDNGHTIQANLGSGNAITLHGRRYDLLQFHFHRPSEERVEGRQYDMVAHLVHRDPEGRLAVVAVLITRGAPNPAVQLVWNSLPLERGDSLASPVQLDLNQLLPQDPRYYTYMGSLTTPPCSEGVMWLVMKQPITLSTEQLDIFARLYPLNARPIQPAAGRLIKEGL</sequence>
<evidence type="ECO:0000256" key="2">
    <source>
        <dbReference type="ARBA" id="ARBA00012925"/>
    </source>
</evidence>
<organism evidence="9 10">
    <name type="scientific">Ideonella livida</name>
    <dbReference type="NCBI Taxonomy" id="2707176"/>
    <lineage>
        <taxon>Bacteria</taxon>
        <taxon>Pseudomonadati</taxon>
        <taxon>Pseudomonadota</taxon>
        <taxon>Betaproteobacteria</taxon>
        <taxon>Burkholderiales</taxon>
        <taxon>Sphaerotilaceae</taxon>
        <taxon>Ideonella</taxon>
    </lineage>
</organism>
<feature type="region of interest" description="Disordered" evidence="7">
    <location>
        <begin position="95"/>
        <end position="140"/>
    </location>
</feature>
<keyword evidence="3" id="KW-0479">Metal-binding</keyword>
<dbReference type="InterPro" id="IPR001148">
    <property type="entry name" value="CA_dom"/>
</dbReference>
<feature type="domain" description="Alpha-carbonic anhydrase" evidence="8">
    <location>
        <begin position="144"/>
        <end position="366"/>
    </location>
</feature>
<evidence type="ECO:0000256" key="6">
    <source>
        <dbReference type="ARBA" id="ARBA00048348"/>
    </source>
</evidence>
<comment type="catalytic activity">
    <reaction evidence="6">
        <text>hydrogencarbonate + H(+) = CO2 + H2O</text>
        <dbReference type="Rhea" id="RHEA:10748"/>
        <dbReference type="ChEBI" id="CHEBI:15377"/>
        <dbReference type="ChEBI" id="CHEBI:15378"/>
        <dbReference type="ChEBI" id="CHEBI:16526"/>
        <dbReference type="ChEBI" id="CHEBI:17544"/>
        <dbReference type="EC" id="4.2.1.1"/>
    </reaction>
</comment>
<dbReference type="CDD" id="cd03124">
    <property type="entry name" value="alpha_CA_prokaryotic_like"/>
    <property type="match status" value="1"/>
</dbReference>
<evidence type="ECO:0000256" key="4">
    <source>
        <dbReference type="ARBA" id="ARBA00022833"/>
    </source>
</evidence>
<evidence type="ECO:0000259" key="8">
    <source>
        <dbReference type="PROSITE" id="PS51144"/>
    </source>
</evidence>
<gene>
    <name evidence="9" type="ORF">G3A44_13880</name>
</gene>
<dbReference type="Pfam" id="PF00194">
    <property type="entry name" value="Carb_anhydrase"/>
    <property type="match status" value="1"/>
</dbReference>
<feature type="compositionally biased region" description="Polar residues" evidence="7">
    <location>
        <begin position="99"/>
        <end position="109"/>
    </location>
</feature>
<comment type="similarity">
    <text evidence="1">Belongs to the alpha-carbonic anhydrase family.</text>
</comment>
<keyword evidence="5" id="KW-0456">Lyase</keyword>
<dbReference type="SUPFAM" id="SSF51069">
    <property type="entry name" value="Carbonic anhydrase"/>
    <property type="match status" value="1"/>
</dbReference>
<reference evidence="9 10" key="1">
    <citation type="submission" date="2020-02" db="EMBL/GenBank/DDBJ databases">
        <title>Ideonella bacterium strain TBM-1.</title>
        <authorList>
            <person name="Chen W.-M."/>
        </authorList>
    </citation>
    <scope>NUCLEOTIDE SEQUENCE [LARGE SCALE GENOMIC DNA]</scope>
    <source>
        <strain evidence="9 10">TBM-1</strain>
    </source>
</reference>
<evidence type="ECO:0000256" key="7">
    <source>
        <dbReference type="SAM" id="MobiDB-lite"/>
    </source>
</evidence>
<dbReference type="PANTHER" id="PTHR18952">
    <property type="entry name" value="CARBONIC ANHYDRASE"/>
    <property type="match status" value="1"/>
</dbReference>
<keyword evidence="4" id="KW-0862">Zinc</keyword>